<comment type="caution">
    <text evidence="2">The sequence shown here is derived from an EMBL/GenBank/DDBJ whole genome shotgun (WGS) entry which is preliminary data.</text>
</comment>
<proteinExistence type="predicted"/>
<name>A0ABR0NQU7_GOSAR</name>
<reference evidence="2 3" key="1">
    <citation type="submission" date="2023-03" db="EMBL/GenBank/DDBJ databases">
        <title>WGS of Gossypium arboreum.</title>
        <authorList>
            <person name="Yu D."/>
        </authorList>
    </citation>
    <scope>NUCLEOTIDE SEQUENCE [LARGE SCALE GENOMIC DNA]</scope>
    <source>
        <tissue evidence="2">Leaf</tissue>
    </source>
</reference>
<dbReference type="Proteomes" id="UP001358586">
    <property type="component" value="Chromosome 9"/>
</dbReference>
<protein>
    <submittedName>
        <fullName evidence="2">Uncharacterized protein</fullName>
    </submittedName>
</protein>
<organism evidence="2 3">
    <name type="scientific">Gossypium arboreum</name>
    <name type="common">Tree cotton</name>
    <name type="synonym">Gossypium nanking</name>
    <dbReference type="NCBI Taxonomy" id="29729"/>
    <lineage>
        <taxon>Eukaryota</taxon>
        <taxon>Viridiplantae</taxon>
        <taxon>Streptophyta</taxon>
        <taxon>Embryophyta</taxon>
        <taxon>Tracheophyta</taxon>
        <taxon>Spermatophyta</taxon>
        <taxon>Magnoliopsida</taxon>
        <taxon>eudicotyledons</taxon>
        <taxon>Gunneridae</taxon>
        <taxon>Pentapetalae</taxon>
        <taxon>rosids</taxon>
        <taxon>malvids</taxon>
        <taxon>Malvales</taxon>
        <taxon>Malvaceae</taxon>
        <taxon>Malvoideae</taxon>
        <taxon>Gossypium</taxon>
    </lineage>
</organism>
<feature type="compositionally biased region" description="Basic and acidic residues" evidence="1">
    <location>
        <begin position="60"/>
        <end position="74"/>
    </location>
</feature>
<feature type="region of interest" description="Disordered" evidence="1">
    <location>
        <begin position="59"/>
        <end position="90"/>
    </location>
</feature>
<evidence type="ECO:0000313" key="2">
    <source>
        <dbReference type="EMBL" id="KAK5803509.1"/>
    </source>
</evidence>
<gene>
    <name evidence="2" type="ORF">PVK06_031156</name>
</gene>
<sequence length="90" mass="9954">MLSTSTRYVQTKDLCSKGQSLVGVDRGASLGESLEGFIDIKEDNAFDVCAGNTTIPQYTHDMRNKSESGSLKKENMKKRKKSPHIELSES</sequence>
<evidence type="ECO:0000313" key="3">
    <source>
        <dbReference type="Proteomes" id="UP001358586"/>
    </source>
</evidence>
<accession>A0ABR0NQU7</accession>
<evidence type="ECO:0000256" key="1">
    <source>
        <dbReference type="SAM" id="MobiDB-lite"/>
    </source>
</evidence>
<keyword evidence="3" id="KW-1185">Reference proteome</keyword>
<dbReference type="EMBL" id="JARKNE010000009">
    <property type="protein sequence ID" value="KAK5803509.1"/>
    <property type="molecule type" value="Genomic_DNA"/>
</dbReference>